<evidence type="ECO:0000256" key="2">
    <source>
        <dbReference type="ARBA" id="ARBA00022691"/>
    </source>
</evidence>
<dbReference type="InterPro" id="IPR002052">
    <property type="entry name" value="DNA_methylase_N6_adenine_CS"/>
</dbReference>
<gene>
    <name evidence="5" type="ORF">BFL28_13270</name>
</gene>
<dbReference type="GO" id="GO:0003676">
    <property type="term" value="F:nucleic acid binding"/>
    <property type="evidence" value="ECO:0007669"/>
    <property type="project" value="InterPro"/>
</dbReference>
<keyword evidence="1" id="KW-0808">Transferase</keyword>
<protein>
    <recommendedName>
        <fullName evidence="4">Methyltransferase small domain-containing protein</fullName>
    </recommendedName>
</protein>
<dbReference type="STRING" id="1888892.BFL28_13270"/>
<evidence type="ECO:0000256" key="1">
    <source>
        <dbReference type="ARBA" id="ARBA00022603"/>
    </source>
</evidence>
<feature type="compositionally biased region" description="Basic residues" evidence="3">
    <location>
        <begin position="370"/>
        <end position="380"/>
    </location>
</feature>
<dbReference type="Proteomes" id="UP000094487">
    <property type="component" value="Unassembled WGS sequence"/>
</dbReference>
<reference evidence="5 6" key="1">
    <citation type="submission" date="2016-08" db="EMBL/GenBank/DDBJ databases">
        <title>Draft genome of the agarase producing Sphingomonas sp. MCT13.</title>
        <authorList>
            <person name="D'Andrea M.M."/>
            <person name="Rossolini G.M."/>
            <person name="Thaller M.C."/>
        </authorList>
    </citation>
    <scope>NUCLEOTIDE SEQUENCE [LARGE SCALE GENOMIC DNA]</scope>
    <source>
        <strain evidence="5 6">MCT13</strain>
    </source>
</reference>
<dbReference type="AlphaFoldDB" id="A0A1E3M088"/>
<evidence type="ECO:0000256" key="3">
    <source>
        <dbReference type="SAM" id="MobiDB-lite"/>
    </source>
</evidence>
<keyword evidence="6" id="KW-1185">Reference proteome</keyword>
<proteinExistence type="predicted"/>
<dbReference type="EMBL" id="MDDS01000012">
    <property type="protein sequence ID" value="ODP38765.1"/>
    <property type="molecule type" value="Genomic_DNA"/>
</dbReference>
<dbReference type="OrthoDB" id="270332at2"/>
<sequence>MDAIYTPPDLADYLTASASLTNPASVADFAAGDGALLRAAAARWPAASLFGSDVDQEAVAAISSLLPGCDSVQHDFLVNQDEDGPFCGHTYDLILLNPPFSCRGNTRYPVDIEGVTHHASKALAFVARAIRFLAPGGEIIAIVPASVLVAERDASLLAALEAWGTVEQVGEVRAAEFKSHAVAVAVLRIAQRLGAVTPKEKPLLVSLRPFSVEISRGSVSMHEFVPSPAGLDFVHTTDMRQGHIWPSDRKASPELRRVRGPAVLVPRVGRPMQEKIVVLGDKEVVLSDCVMALRTSPPGNEQALAALLTENWSTLSSAYGGSCAPYTTLRRLANTLFRLGVANSIIRADRPAEAVRPTVEVRRPGDRASRRAKPRRRVVG</sequence>
<keyword evidence="1" id="KW-0489">Methyltransferase</keyword>
<dbReference type="SUPFAM" id="SSF53335">
    <property type="entry name" value="S-adenosyl-L-methionine-dependent methyltransferases"/>
    <property type="match status" value="1"/>
</dbReference>
<accession>A0A1E3M088</accession>
<dbReference type="PROSITE" id="PS00092">
    <property type="entry name" value="N6_MTASE"/>
    <property type="match status" value="1"/>
</dbReference>
<dbReference type="GO" id="GO:0008757">
    <property type="term" value="F:S-adenosylmethionine-dependent methyltransferase activity"/>
    <property type="evidence" value="ECO:0007669"/>
    <property type="project" value="UniProtKB-ARBA"/>
</dbReference>
<feature type="domain" description="Methyltransferase small" evidence="4">
    <location>
        <begin position="24"/>
        <end position="143"/>
    </location>
</feature>
<feature type="region of interest" description="Disordered" evidence="3">
    <location>
        <begin position="353"/>
        <end position="380"/>
    </location>
</feature>
<evidence type="ECO:0000313" key="5">
    <source>
        <dbReference type="EMBL" id="ODP38765.1"/>
    </source>
</evidence>
<dbReference type="InterPro" id="IPR007848">
    <property type="entry name" value="Small_mtfrase_dom"/>
</dbReference>
<name>A0A1E3M088_9SPHN</name>
<dbReference type="Gene3D" id="3.40.50.150">
    <property type="entry name" value="Vaccinia Virus protein VP39"/>
    <property type="match status" value="1"/>
</dbReference>
<dbReference type="Pfam" id="PF05175">
    <property type="entry name" value="MTS"/>
    <property type="match status" value="1"/>
</dbReference>
<organism evidence="5 6">
    <name type="scientific">Sphingomonas turrisvirgatae</name>
    <dbReference type="NCBI Taxonomy" id="1888892"/>
    <lineage>
        <taxon>Bacteria</taxon>
        <taxon>Pseudomonadati</taxon>
        <taxon>Pseudomonadota</taxon>
        <taxon>Alphaproteobacteria</taxon>
        <taxon>Sphingomonadales</taxon>
        <taxon>Sphingomonadaceae</taxon>
        <taxon>Sphingomonas</taxon>
    </lineage>
</organism>
<dbReference type="GO" id="GO:0008170">
    <property type="term" value="F:N-methyltransferase activity"/>
    <property type="evidence" value="ECO:0007669"/>
    <property type="project" value="UniProtKB-ARBA"/>
</dbReference>
<dbReference type="GO" id="GO:0032259">
    <property type="term" value="P:methylation"/>
    <property type="evidence" value="ECO:0007669"/>
    <property type="project" value="UniProtKB-KW"/>
</dbReference>
<keyword evidence="2" id="KW-0949">S-adenosyl-L-methionine</keyword>
<dbReference type="PRINTS" id="PR00507">
    <property type="entry name" value="N12N6MTFRASE"/>
</dbReference>
<dbReference type="RefSeq" id="WP_069319504.1">
    <property type="nucleotide sequence ID" value="NZ_MDDS01000012.1"/>
</dbReference>
<feature type="compositionally biased region" description="Basic and acidic residues" evidence="3">
    <location>
        <begin position="353"/>
        <end position="369"/>
    </location>
</feature>
<evidence type="ECO:0000313" key="6">
    <source>
        <dbReference type="Proteomes" id="UP000094487"/>
    </source>
</evidence>
<dbReference type="InterPro" id="IPR029063">
    <property type="entry name" value="SAM-dependent_MTases_sf"/>
</dbReference>
<evidence type="ECO:0000259" key="4">
    <source>
        <dbReference type="Pfam" id="PF05175"/>
    </source>
</evidence>
<comment type="caution">
    <text evidence="5">The sequence shown here is derived from an EMBL/GenBank/DDBJ whole genome shotgun (WGS) entry which is preliminary data.</text>
</comment>